<dbReference type="InterPro" id="IPR037539">
    <property type="entry name" value="PdxA_epsilonprot"/>
</dbReference>
<feature type="binding site" evidence="10">
    <location>
        <position position="266"/>
    </location>
    <ligand>
        <name>substrate</name>
    </ligand>
</feature>
<comment type="similarity">
    <text evidence="10">Belongs to the PdxA family.</text>
</comment>
<evidence type="ECO:0000256" key="8">
    <source>
        <dbReference type="ARBA" id="ARBA00023096"/>
    </source>
</evidence>
<comment type="pathway">
    <text evidence="10">Cofactor biosynthesis; pyridoxine 5'-phosphate biosynthesis; pyridoxine 5'-phosphate from D-erythrose 4-phosphate: step 4/5.</text>
</comment>
<comment type="catalytic activity">
    <reaction evidence="10">
        <text>4-(phosphooxy)-L-threonine + NAD(+) = 3-amino-2-oxopropyl phosphate + CO2 + NADH</text>
        <dbReference type="Rhea" id="RHEA:32275"/>
        <dbReference type="ChEBI" id="CHEBI:16526"/>
        <dbReference type="ChEBI" id="CHEBI:57279"/>
        <dbReference type="ChEBI" id="CHEBI:57540"/>
        <dbReference type="ChEBI" id="CHEBI:57945"/>
        <dbReference type="ChEBI" id="CHEBI:58452"/>
        <dbReference type="EC" id="1.1.1.262"/>
    </reaction>
</comment>
<dbReference type="OrthoDB" id="9801783at2"/>
<name>A0A3D8IV74_9HELI</name>
<keyword evidence="12" id="KW-1185">Reference proteome</keyword>
<evidence type="ECO:0000256" key="3">
    <source>
        <dbReference type="ARBA" id="ARBA00022833"/>
    </source>
</evidence>
<evidence type="ECO:0000313" key="11">
    <source>
        <dbReference type="EMBL" id="RDU68544.1"/>
    </source>
</evidence>
<feature type="binding site" evidence="10">
    <location>
        <position position="124"/>
    </location>
    <ligand>
        <name>substrate</name>
    </ligand>
</feature>
<reference evidence="11 12" key="1">
    <citation type="submission" date="2018-04" db="EMBL/GenBank/DDBJ databases">
        <title>Novel Campyloabacter and Helicobacter Species and Strains.</title>
        <authorList>
            <person name="Mannion A.J."/>
            <person name="Shen Z."/>
            <person name="Fox J.G."/>
        </authorList>
    </citation>
    <scope>NUCLEOTIDE SEQUENCE [LARGE SCALE GENOMIC DNA]</scope>
    <source>
        <strain evidence="11 12">MIT 12-6600</strain>
    </source>
</reference>
<dbReference type="SUPFAM" id="SSF53659">
    <property type="entry name" value="Isocitrate/Isopropylmalate dehydrogenase-like"/>
    <property type="match status" value="1"/>
</dbReference>
<comment type="miscellaneous">
    <text evidence="10">The active site is located at the dimer interface.</text>
</comment>
<feature type="binding site" evidence="10">
    <location>
        <position position="193"/>
    </location>
    <ligand>
        <name>a divalent metal cation</name>
        <dbReference type="ChEBI" id="CHEBI:60240"/>
        <note>ligand shared between dimeric partners</note>
    </ligand>
</feature>
<dbReference type="GO" id="GO:0050570">
    <property type="term" value="F:4-hydroxythreonine-4-phosphate dehydrogenase activity"/>
    <property type="evidence" value="ECO:0007669"/>
    <property type="project" value="UniProtKB-UniRule"/>
</dbReference>
<dbReference type="Proteomes" id="UP000256514">
    <property type="component" value="Unassembled WGS sequence"/>
</dbReference>
<dbReference type="EC" id="1.1.1.262" evidence="10"/>
<dbReference type="GO" id="GO:0051287">
    <property type="term" value="F:NAD binding"/>
    <property type="evidence" value="ECO:0007669"/>
    <property type="project" value="InterPro"/>
</dbReference>
<dbReference type="NCBIfam" id="NF003040">
    <property type="entry name" value="PRK03946.1"/>
    <property type="match status" value="1"/>
</dbReference>
<organism evidence="11 12">
    <name type="scientific">Helicobacter equorum</name>
    <dbReference type="NCBI Taxonomy" id="361872"/>
    <lineage>
        <taxon>Bacteria</taxon>
        <taxon>Pseudomonadati</taxon>
        <taxon>Campylobacterota</taxon>
        <taxon>Epsilonproteobacteria</taxon>
        <taxon>Campylobacterales</taxon>
        <taxon>Helicobacteraceae</taxon>
        <taxon>Helicobacter</taxon>
    </lineage>
</organism>
<comment type="cofactor">
    <cofactor evidence="10">
        <name>Zn(2+)</name>
        <dbReference type="ChEBI" id="CHEBI:29105"/>
    </cofactor>
    <cofactor evidence="10">
        <name>Mg(2+)</name>
        <dbReference type="ChEBI" id="CHEBI:18420"/>
    </cofactor>
    <cofactor evidence="10">
        <name>Co(2+)</name>
        <dbReference type="ChEBI" id="CHEBI:48828"/>
    </cofactor>
</comment>
<dbReference type="EMBL" id="NXLT01000001">
    <property type="protein sequence ID" value="RDU68544.1"/>
    <property type="molecule type" value="Genomic_DNA"/>
</dbReference>
<evidence type="ECO:0000256" key="9">
    <source>
        <dbReference type="ARBA" id="ARBA00023285"/>
    </source>
</evidence>
<dbReference type="Gene3D" id="3.40.718.10">
    <property type="entry name" value="Isopropylmalate Dehydrogenase"/>
    <property type="match status" value="1"/>
</dbReference>
<dbReference type="GO" id="GO:0000287">
    <property type="term" value="F:magnesium ion binding"/>
    <property type="evidence" value="ECO:0007669"/>
    <property type="project" value="UniProtKB-UniRule"/>
</dbReference>
<keyword evidence="3 10" id="KW-0862">Zinc</keyword>
<sequence length="310" mass="34080">MQKKRIAISIGDVNGIGLEIALRAHTLISQYATPIYCVHDEILTQAINLLKMSNPIPKSSLHAPQTKNLPTITAGALDPISGAYSYESFSHACDLVDSKECQAVLTLPIHKLAWKQAGIHYIGHTDALKARYGSEGIMMLGCQEMFVALFSDHVALRKVSDLIDTQTLKTFLLNLATSLPNMQECAVLGLNPHCGDGGIMGNEDTLITQAITQANQALNKTLFIGPMPPDSAFSPYNRARFKYYVSMYHDVGLAPLKALYFDQSINVTLNLPILRASVDHGVAYDKAYRFQEIHLQSYINACKYLVGHNG</sequence>
<evidence type="ECO:0000256" key="2">
    <source>
        <dbReference type="ARBA" id="ARBA00022723"/>
    </source>
</evidence>
<dbReference type="GO" id="GO:0008615">
    <property type="term" value="P:pyridoxine biosynthetic process"/>
    <property type="evidence" value="ECO:0007669"/>
    <property type="project" value="UniProtKB-UniRule"/>
</dbReference>
<keyword evidence="4 10" id="KW-0460">Magnesium</keyword>
<dbReference type="Pfam" id="PF04166">
    <property type="entry name" value="PdxA"/>
    <property type="match status" value="1"/>
</dbReference>
<feature type="binding site" evidence="10">
    <location>
        <position position="249"/>
    </location>
    <ligand>
        <name>a divalent metal cation</name>
        <dbReference type="ChEBI" id="CHEBI:60240"/>
        <note>ligand shared between dimeric partners</note>
    </ligand>
</feature>
<accession>A0A3D8IV74</accession>
<dbReference type="GO" id="GO:0050897">
    <property type="term" value="F:cobalt ion binding"/>
    <property type="evidence" value="ECO:0007669"/>
    <property type="project" value="UniProtKB-UniRule"/>
</dbReference>
<comment type="subcellular location">
    <subcellularLocation>
        <location evidence="10">Cytoplasm</location>
    </subcellularLocation>
</comment>
<dbReference type="PANTHER" id="PTHR30004">
    <property type="entry name" value="4-HYDROXYTHREONINE-4-PHOSPHATE DEHYDROGENASE"/>
    <property type="match status" value="1"/>
</dbReference>
<evidence type="ECO:0000256" key="1">
    <source>
        <dbReference type="ARBA" id="ARBA00022490"/>
    </source>
</evidence>
<dbReference type="PANTHER" id="PTHR30004:SF6">
    <property type="entry name" value="D-THREONATE 4-PHOSPHATE DEHYDROGENASE"/>
    <property type="match status" value="1"/>
</dbReference>
<keyword evidence="6 10" id="KW-0560">Oxidoreductase</keyword>
<comment type="caution">
    <text evidence="11">The sequence shown here is derived from an EMBL/GenBank/DDBJ whole genome shotgun (WGS) entry which is preliminary data.</text>
</comment>
<keyword evidence="8 10" id="KW-0664">Pyridoxine biosynthesis</keyword>
<feature type="binding site" evidence="10">
    <location>
        <position position="153"/>
    </location>
    <ligand>
        <name>a divalent metal cation</name>
        <dbReference type="ChEBI" id="CHEBI:60240"/>
        <note>ligand shared between dimeric partners</note>
    </ligand>
</feature>
<protein>
    <recommendedName>
        <fullName evidence="10">4-hydroxythreonine-4-phosphate dehydrogenase</fullName>
        <ecNumber evidence="10">1.1.1.262</ecNumber>
    </recommendedName>
    <alternativeName>
        <fullName evidence="10">4-(phosphohydroxy)-L-threonine dehydrogenase</fullName>
    </alternativeName>
</protein>
<gene>
    <name evidence="10" type="primary">pdxA</name>
    <name evidence="11" type="ORF">CQA54_01700</name>
</gene>
<evidence type="ECO:0000256" key="5">
    <source>
        <dbReference type="ARBA" id="ARBA00022857"/>
    </source>
</evidence>
<feature type="binding site" evidence="10">
    <location>
        <position position="125"/>
    </location>
    <ligand>
        <name>substrate</name>
    </ligand>
</feature>
<evidence type="ECO:0000256" key="10">
    <source>
        <dbReference type="HAMAP-Rule" id="MF_02086"/>
    </source>
</evidence>
<evidence type="ECO:0000256" key="4">
    <source>
        <dbReference type="ARBA" id="ARBA00022842"/>
    </source>
</evidence>
<dbReference type="HAMAP" id="MF_02086">
    <property type="entry name" value="PdxA_Epsilonprot"/>
    <property type="match status" value="1"/>
</dbReference>
<keyword evidence="5 10" id="KW-0521">NADP</keyword>
<dbReference type="GO" id="GO:0042823">
    <property type="term" value="P:pyridoxal phosphate biosynthetic process"/>
    <property type="evidence" value="ECO:0007669"/>
    <property type="project" value="UniProtKB-UniRule"/>
</dbReference>
<keyword evidence="7 10" id="KW-0520">NAD</keyword>
<dbReference type="AlphaFoldDB" id="A0A3D8IV74"/>
<dbReference type="UniPathway" id="UPA00244">
    <property type="reaction ID" value="UER00312"/>
</dbReference>
<dbReference type="RefSeq" id="WP_115570487.1">
    <property type="nucleotide sequence ID" value="NZ_NXLT01000001.1"/>
</dbReference>
<dbReference type="InterPro" id="IPR005255">
    <property type="entry name" value="PdxA_fam"/>
</dbReference>
<dbReference type="GO" id="GO:0005737">
    <property type="term" value="C:cytoplasm"/>
    <property type="evidence" value="ECO:0007669"/>
    <property type="project" value="UniProtKB-SubCell"/>
</dbReference>
<feature type="binding site" evidence="10">
    <location>
        <position position="257"/>
    </location>
    <ligand>
        <name>substrate</name>
    </ligand>
</feature>
<keyword evidence="2 10" id="KW-0479">Metal-binding</keyword>
<feature type="binding site" evidence="10">
    <location>
        <position position="275"/>
    </location>
    <ligand>
        <name>substrate</name>
    </ligand>
</feature>
<dbReference type="GO" id="GO:0008270">
    <property type="term" value="F:zinc ion binding"/>
    <property type="evidence" value="ECO:0007669"/>
    <property type="project" value="UniProtKB-UniRule"/>
</dbReference>
<evidence type="ECO:0000256" key="7">
    <source>
        <dbReference type="ARBA" id="ARBA00023027"/>
    </source>
</evidence>
<proteinExistence type="inferred from homology"/>
<keyword evidence="1 10" id="KW-0963">Cytoplasm</keyword>
<comment type="function">
    <text evidence="10">Catalyzes the NAD(P)-dependent oxidation of 4-(phosphooxy)-L-threonine (HTP) into 2-amino-3-oxo-4-(phosphooxy)butyric acid which spontaneously decarboxylates to form 3-amino-2-oxopropyl phosphate (AHAP).</text>
</comment>
<keyword evidence="9 10" id="KW-0170">Cobalt</keyword>
<evidence type="ECO:0000256" key="6">
    <source>
        <dbReference type="ARBA" id="ARBA00023002"/>
    </source>
</evidence>
<evidence type="ECO:0000313" key="12">
    <source>
        <dbReference type="Proteomes" id="UP000256514"/>
    </source>
</evidence>
<comment type="subunit">
    <text evidence="10">Homodimer.</text>
</comment>